<sequence>MAPLGPFGAAPRIAAGVSGGPHSLALALLADRWARARGGTLLALVVDHGLRPESAAEAQGVAALLAGRGIGARVLRLGLAPGGTRLQERARAARMAALLGACREAGAPWLLLGHHRGDQAETLLFRALRGSGTAGLAGMAPVRAAAEALVLRPLLGVAPARLEAVVAAAGLAPVRDPSNADGRFARVRLRAALGDPGGTGAATAALAAAAAAFAARRAAAEAAMADRLAAAAAVRPEGFAWLDPAALGRDAVAEAALGELVRLIGGAAFAPGREAVRRLAARLGEGAARGGATLAGVRLQVMPEAGQGSARRVLLVREAAAARRAAAVPAVPGAVWDGRFRVGRSGGAPPPGDGAPSAPARPGWHIAALGGAEDGAVPAGLRRTLRRAATRRGVPGLALAGLPAVRDERGRLVAVPALGYPEAGGAAGLVLDFAPAGGPLAAWAPPPGGGAERPADGVAPAGAQGL</sequence>
<comment type="catalytic activity">
    <reaction evidence="5 6">
        <text>cytidine(34) in tRNA(Ile2) + L-lysine + ATP = lysidine(34) in tRNA(Ile2) + AMP + diphosphate + H(+)</text>
        <dbReference type="Rhea" id="RHEA:43744"/>
        <dbReference type="Rhea" id="RHEA-COMP:10625"/>
        <dbReference type="Rhea" id="RHEA-COMP:10670"/>
        <dbReference type="ChEBI" id="CHEBI:15378"/>
        <dbReference type="ChEBI" id="CHEBI:30616"/>
        <dbReference type="ChEBI" id="CHEBI:32551"/>
        <dbReference type="ChEBI" id="CHEBI:33019"/>
        <dbReference type="ChEBI" id="CHEBI:82748"/>
        <dbReference type="ChEBI" id="CHEBI:83665"/>
        <dbReference type="ChEBI" id="CHEBI:456215"/>
        <dbReference type="EC" id="6.3.4.19"/>
    </reaction>
</comment>
<organism evidence="9 10">
    <name type="scientific">Caldovatus aquaticus</name>
    <dbReference type="NCBI Taxonomy" id="2865671"/>
    <lineage>
        <taxon>Bacteria</taxon>
        <taxon>Pseudomonadati</taxon>
        <taxon>Pseudomonadota</taxon>
        <taxon>Alphaproteobacteria</taxon>
        <taxon>Acetobacterales</taxon>
        <taxon>Roseomonadaceae</taxon>
        <taxon>Caldovatus</taxon>
    </lineage>
</organism>
<dbReference type="InterPro" id="IPR012795">
    <property type="entry name" value="tRNA_Ile_lys_synt_N"/>
</dbReference>
<keyword evidence="1 6" id="KW-0436">Ligase</keyword>
<dbReference type="NCBIfam" id="TIGR02432">
    <property type="entry name" value="lysidine_TilS_N"/>
    <property type="match status" value="1"/>
</dbReference>
<dbReference type="InterPro" id="IPR012094">
    <property type="entry name" value="tRNA_Ile_lys_synt"/>
</dbReference>
<comment type="similarity">
    <text evidence="6">Belongs to the tRNA(Ile)-lysidine synthase family.</text>
</comment>
<dbReference type="Pfam" id="PF01171">
    <property type="entry name" value="ATP_bind_3"/>
    <property type="match status" value="1"/>
</dbReference>
<evidence type="ECO:0000256" key="7">
    <source>
        <dbReference type="SAM" id="MobiDB-lite"/>
    </source>
</evidence>
<keyword evidence="6" id="KW-0963">Cytoplasm</keyword>
<evidence type="ECO:0000313" key="9">
    <source>
        <dbReference type="EMBL" id="MBW8271224.1"/>
    </source>
</evidence>
<name>A0ABS7F6I4_9PROT</name>
<dbReference type="InterPro" id="IPR014729">
    <property type="entry name" value="Rossmann-like_a/b/a_fold"/>
</dbReference>
<proteinExistence type="inferred from homology"/>
<dbReference type="InterPro" id="IPR011063">
    <property type="entry name" value="TilS/TtcA_N"/>
</dbReference>
<reference evidence="9 10" key="1">
    <citation type="submission" date="2021-08" db="EMBL/GenBank/DDBJ databases">
        <title>Caldovatus sediminis gen. nov., sp. nov., a moderately thermophilic bacterium isolated from a hot spring.</title>
        <authorList>
            <person name="Hu C.-J."/>
            <person name="Li W.-J."/>
            <person name="Xian W.-D."/>
        </authorList>
    </citation>
    <scope>NUCLEOTIDE SEQUENCE [LARGE SCALE GENOMIC DNA]</scope>
    <source>
        <strain evidence="9 10">SYSU G05006</strain>
    </source>
</reference>
<dbReference type="Gene3D" id="3.40.50.620">
    <property type="entry name" value="HUPs"/>
    <property type="match status" value="1"/>
</dbReference>
<dbReference type="SUPFAM" id="SSF52402">
    <property type="entry name" value="Adenine nucleotide alpha hydrolases-like"/>
    <property type="match status" value="1"/>
</dbReference>
<accession>A0ABS7F6I4</accession>
<keyword evidence="4" id="KW-0067">ATP-binding</keyword>
<evidence type="ECO:0000313" key="10">
    <source>
        <dbReference type="Proteomes" id="UP001519924"/>
    </source>
</evidence>
<comment type="caution">
    <text evidence="9">The sequence shown here is derived from an EMBL/GenBank/DDBJ whole genome shotgun (WGS) entry which is preliminary data.</text>
</comment>
<dbReference type="EC" id="6.3.4.19" evidence="6"/>
<evidence type="ECO:0000256" key="2">
    <source>
        <dbReference type="ARBA" id="ARBA00022694"/>
    </source>
</evidence>
<feature type="region of interest" description="Disordered" evidence="7">
    <location>
        <begin position="445"/>
        <end position="466"/>
    </location>
</feature>
<evidence type="ECO:0000259" key="8">
    <source>
        <dbReference type="Pfam" id="PF01171"/>
    </source>
</evidence>
<feature type="domain" description="tRNA(Ile)-lysidine/2-thiocytidine synthase N-terminal" evidence="8">
    <location>
        <begin position="13"/>
        <end position="191"/>
    </location>
</feature>
<gene>
    <name evidence="6 9" type="primary">tilS</name>
    <name evidence="9" type="ORF">K1J50_17245</name>
</gene>
<evidence type="ECO:0000256" key="6">
    <source>
        <dbReference type="HAMAP-Rule" id="MF_01161"/>
    </source>
</evidence>
<keyword evidence="2 6" id="KW-0819">tRNA processing</keyword>
<evidence type="ECO:0000256" key="5">
    <source>
        <dbReference type="ARBA" id="ARBA00048539"/>
    </source>
</evidence>
<comment type="function">
    <text evidence="6">Ligates lysine onto the cytidine present at position 34 of the AUA codon-specific tRNA(Ile) that contains the anticodon CAU, in an ATP-dependent manner. Cytidine is converted to lysidine, thus changing the amino acid specificity of the tRNA from methionine to isoleucine.</text>
</comment>
<dbReference type="CDD" id="cd01992">
    <property type="entry name" value="TilS_N"/>
    <property type="match status" value="1"/>
</dbReference>
<evidence type="ECO:0000256" key="3">
    <source>
        <dbReference type="ARBA" id="ARBA00022741"/>
    </source>
</evidence>
<dbReference type="HAMAP" id="MF_01161">
    <property type="entry name" value="tRNA_Ile_lys_synt"/>
    <property type="match status" value="1"/>
</dbReference>
<keyword evidence="10" id="KW-1185">Reference proteome</keyword>
<protein>
    <recommendedName>
        <fullName evidence="6">tRNA(Ile)-lysidine synthase</fullName>
        <ecNumber evidence="6">6.3.4.19</ecNumber>
    </recommendedName>
    <alternativeName>
        <fullName evidence="6">tRNA(Ile)-2-lysyl-cytidine synthase</fullName>
    </alternativeName>
    <alternativeName>
        <fullName evidence="6">tRNA(Ile)-lysidine synthetase</fullName>
    </alternativeName>
</protein>
<comment type="caution">
    <text evidence="6">Lacks conserved residue(s) required for the propagation of feature annotation.</text>
</comment>
<feature type="region of interest" description="Disordered" evidence="7">
    <location>
        <begin position="343"/>
        <end position="362"/>
    </location>
</feature>
<comment type="subcellular location">
    <subcellularLocation>
        <location evidence="6">Cytoplasm</location>
    </subcellularLocation>
</comment>
<keyword evidence="3" id="KW-0547">Nucleotide-binding</keyword>
<evidence type="ECO:0000256" key="4">
    <source>
        <dbReference type="ARBA" id="ARBA00022840"/>
    </source>
</evidence>
<dbReference type="Proteomes" id="UP001519924">
    <property type="component" value="Unassembled WGS sequence"/>
</dbReference>
<dbReference type="GO" id="GO:0032267">
    <property type="term" value="F:tRNA(Ile)-lysidine synthase activity"/>
    <property type="evidence" value="ECO:0007669"/>
    <property type="project" value="UniProtKB-EC"/>
</dbReference>
<dbReference type="PANTHER" id="PTHR43033">
    <property type="entry name" value="TRNA(ILE)-LYSIDINE SYNTHASE-RELATED"/>
    <property type="match status" value="1"/>
</dbReference>
<dbReference type="EMBL" id="JAHZUY010000078">
    <property type="protein sequence ID" value="MBW8271224.1"/>
    <property type="molecule type" value="Genomic_DNA"/>
</dbReference>
<dbReference type="PANTHER" id="PTHR43033:SF5">
    <property type="entry name" value="TRNA(ILE)-LYSIDINE SYNTHETASE"/>
    <property type="match status" value="1"/>
</dbReference>
<evidence type="ECO:0000256" key="1">
    <source>
        <dbReference type="ARBA" id="ARBA00022598"/>
    </source>
</evidence>